<reference evidence="1" key="1">
    <citation type="submission" date="2022-10" db="EMBL/GenBank/DDBJ databases">
        <title>Complete Genome of Trichothecium roseum strain YXFP-22015, a Plant Pathogen Isolated from Citrus.</title>
        <authorList>
            <person name="Wang Y."/>
            <person name="Zhu L."/>
        </authorList>
    </citation>
    <scope>NUCLEOTIDE SEQUENCE</scope>
    <source>
        <strain evidence="1">YXFP-22015</strain>
    </source>
</reference>
<evidence type="ECO:0000313" key="1">
    <source>
        <dbReference type="EMBL" id="KAI9903424.1"/>
    </source>
</evidence>
<evidence type="ECO:0000313" key="2">
    <source>
        <dbReference type="Proteomes" id="UP001163324"/>
    </source>
</evidence>
<protein>
    <submittedName>
        <fullName evidence="1">Uncharacterized protein</fullName>
    </submittedName>
</protein>
<sequence>MSDDDFMQQSDEEEYDFEYEEDDEANEGDVDIENSYYNAKQLKATEPKEAIEHFLAIPGLEDEKSEWGFKGLKQAIKVEFKLGLYEDATKHYAELLTYVKQAVTRNYSEKSINNILDYVEKLSDNPRATRAVEDFFSLTLENFQNTNNERLWLKTNLKLAKLMLDRKDWNAVAKKLRDLHGACQREDGSDDPSKGTYSMEIYALEIQMFAETRNNKQLKALYQRALKVKSAVPHPRIMGIIRECGGKMHMSEENWKEAQSDFFESFRNYDEAGSLQRIQVLKYLLLTTMLMKSDINPFDSQETKPYKSDPRISAMTELVDAYQRDDVDGYQKVLNGSQDLLSDPFIAENIDEVTRNMRIKGIVRLISPYTRLRLLWLADQLSISVPEVQNILGFLINDGRINGRINETDGVLDITSDADAEKTQALESLTMSISDLFEAVFADGDNAMADQTLDDTQDSFLRKYGGGMGRKKGKSTMMFGQSQTVG</sequence>
<comment type="caution">
    <text evidence="1">The sequence shown here is derived from an EMBL/GenBank/DDBJ whole genome shotgun (WGS) entry which is preliminary data.</text>
</comment>
<organism evidence="1 2">
    <name type="scientific">Trichothecium roseum</name>
    <dbReference type="NCBI Taxonomy" id="47278"/>
    <lineage>
        <taxon>Eukaryota</taxon>
        <taxon>Fungi</taxon>
        <taxon>Dikarya</taxon>
        <taxon>Ascomycota</taxon>
        <taxon>Pezizomycotina</taxon>
        <taxon>Sordariomycetes</taxon>
        <taxon>Hypocreomycetidae</taxon>
        <taxon>Hypocreales</taxon>
        <taxon>Hypocreales incertae sedis</taxon>
        <taxon>Trichothecium</taxon>
    </lineage>
</organism>
<proteinExistence type="predicted"/>
<dbReference type="EMBL" id="CM047941">
    <property type="protein sequence ID" value="KAI9903424.1"/>
    <property type="molecule type" value="Genomic_DNA"/>
</dbReference>
<name>A0ACC0VAT8_9HYPO</name>
<accession>A0ACC0VAT8</accession>
<gene>
    <name evidence="1" type="ORF">N3K66_002776</name>
</gene>
<dbReference type="Proteomes" id="UP001163324">
    <property type="component" value="Chromosome 2"/>
</dbReference>
<keyword evidence="2" id="KW-1185">Reference proteome</keyword>